<name>A0A1I7XBW6_HETBA</name>
<evidence type="ECO:0000313" key="3">
    <source>
        <dbReference type="Proteomes" id="UP000095283"/>
    </source>
</evidence>
<dbReference type="Pfam" id="PF08782">
    <property type="entry name" value="c-SKI_SMAD_bind"/>
    <property type="match status" value="1"/>
</dbReference>
<dbReference type="InterPro" id="IPR003380">
    <property type="entry name" value="SKI/SNO/DAC"/>
</dbReference>
<evidence type="ECO:0000313" key="4">
    <source>
        <dbReference type="WBParaSite" id="Hba_14858"/>
    </source>
</evidence>
<dbReference type="Gene3D" id="3.10.390.10">
    <property type="entry name" value="SAND domain-like"/>
    <property type="match status" value="1"/>
</dbReference>
<dbReference type="PANTHER" id="PTHR10005">
    <property type="entry name" value="SKI ONCOGENE-RELATED"/>
    <property type="match status" value="1"/>
</dbReference>
<dbReference type="InterPro" id="IPR009061">
    <property type="entry name" value="DNA-bd_dom_put_sf"/>
</dbReference>
<dbReference type="GO" id="GO:0005634">
    <property type="term" value="C:nucleus"/>
    <property type="evidence" value="ECO:0007669"/>
    <property type="project" value="TreeGrafter"/>
</dbReference>
<dbReference type="Pfam" id="PF02437">
    <property type="entry name" value="Ski_Sno_DHD"/>
    <property type="match status" value="1"/>
</dbReference>
<dbReference type="InterPro" id="IPR014890">
    <property type="entry name" value="c-SKI_SMAD4-bd_dom"/>
</dbReference>
<dbReference type="GO" id="GO:0005667">
    <property type="term" value="C:transcription regulator complex"/>
    <property type="evidence" value="ECO:0007669"/>
    <property type="project" value="TreeGrafter"/>
</dbReference>
<dbReference type="GO" id="GO:0030514">
    <property type="term" value="P:negative regulation of BMP signaling pathway"/>
    <property type="evidence" value="ECO:0007669"/>
    <property type="project" value="TreeGrafter"/>
</dbReference>
<reference evidence="4" key="1">
    <citation type="submission" date="2016-11" db="UniProtKB">
        <authorList>
            <consortium name="WormBaseParasite"/>
        </authorList>
    </citation>
    <scope>IDENTIFICATION</scope>
</reference>
<evidence type="ECO:0000259" key="2">
    <source>
        <dbReference type="SMART" id="SM01046"/>
    </source>
</evidence>
<dbReference type="GO" id="GO:0005737">
    <property type="term" value="C:cytoplasm"/>
    <property type="evidence" value="ECO:0007669"/>
    <property type="project" value="TreeGrafter"/>
</dbReference>
<dbReference type="WBParaSite" id="Hba_14858">
    <property type="protein sequence ID" value="Hba_14858"/>
    <property type="gene ID" value="Hba_14858"/>
</dbReference>
<dbReference type="InterPro" id="IPR010919">
    <property type="entry name" value="SAND-like_dom_sf"/>
</dbReference>
<proteinExistence type="inferred from homology"/>
<dbReference type="InterPro" id="IPR037000">
    <property type="entry name" value="Ski_DNA-bd_sf"/>
</dbReference>
<comment type="similarity">
    <text evidence="1">Belongs to the SKI family.</text>
</comment>
<evidence type="ECO:0000256" key="1">
    <source>
        <dbReference type="ARBA" id="ARBA00009513"/>
    </source>
</evidence>
<organism evidence="3 4">
    <name type="scientific">Heterorhabditis bacteriophora</name>
    <name type="common">Entomopathogenic nematode worm</name>
    <dbReference type="NCBI Taxonomy" id="37862"/>
    <lineage>
        <taxon>Eukaryota</taxon>
        <taxon>Metazoa</taxon>
        <taxon>Ecdysozoa</taxon>
        <taxon>Nematoda</taxon>
        <taxon>Chromadorea</taxon>
        <taxon>Rhabditida</taxon>
        <taxon>Rhabditina</taxon>
        <taxon>Rhabditomorpha</taxon>
        <taxon>Strongyloidea</taxon>
        <taxon>Heterorhabditidae</taxon>
        <taxon>Heterorhabditis</taxon>
    </lineage>
</organism>
<protein>
    <submittedName>
        <fullName evidence="4">C-SKI_SMAD_bind domain-containing protein</fullName>
    </submittedName>
</protein>
<dbReference type="SMART" id="SM01046">
    <property type="entry name" value="c-SKI_SMAD_bind"/>
    <property type="match status" value="1"/>
</dbReference>
<dbReference type="Gene3D" id="3.10.260.20">
    <property type="entry name" value="Ski"/>
    <property type="match status" value="1"/>
</dbReference>
<dbReference type="AlphaFoldDB" id="A0A1I7XBW6"/>
<dbReference type="SUPFAM" id="SSF63763">
    <property type="entry name" value="SAND domain-like"/>
    <property type="match status" value="1"/>
</dbReference>
<dbReference type="Proteomes" id="UP000095283">
    <property type="component" value="Unplaced"/>
</dbReference>
<accession>A0A1I7XBW6</accession>
<dbReference type="SUPFAM" id="SSF46955">
    <property type="entry name" value="Putative DNA-binding domain"/>
    <property type="match status" value="1"/>
</dbReference>
<feature type="domain" description="c-SKI SMAD4-binding" evidence="2">
    <location>
        <begin position="197"/>
        <end position="288"/>
    </location>
</feature>
<dbReference type="PANTHER" id="PTHR10005:SF25">
    <property type="entry name" value="SNO ONCOGENE, ISOFORM B"/>
    <property type="match status" value="1"/>
</dbReference>
<keyword evidence="3" id="KW-1185">Reference proteome</keyword>
<dbReference type="GO" id="GO:0046332">
    <property type="term" value="F:SMAD binding"/>
    <property type="evidence" value="ECO:0007669"/>
    <property type="project" value="InterPro"/>
</dbReference>
<sequence>MWMKVSQCIRHVDGWPLGGHLSICAALSPTLFLSAPPLLTAFLVHSLDAPLSVQTENAMATTAHAAVDCDPLLFRLPDFPSVIPIKPSPAMSPSDAEGMTGWVTINGERLPAMVVGGEPRIPIALLHNRPLNEHAYSEIERMMEDLNIHKSLATPCQMNSLRQMDPDVDAERICGIIRNESTLVSKCDIDVDEAERLSVEHHMFGRVCGWVYPSRKGGRCARCQTCHKWFTPQDFVAHSHKENKENQRTVHWGFDPVNNWQLMVQLVQPSAELPEHQARWKEFLDNSPLKNSKAVKRTADDVQVC</sequence>
<dbReference type="InterPro" id="IPR023216">
    <property type="entry name" value="Tscrpt_reg_SKI_SnoN"/>
</dbReference>
<dbReference type="GO" id="GO:0000978">
    <property type="term" value="F:RNA polymerase II cis-regulatory region sequence-specific DNA binding"/>
    <property type="evidence" value="ECO:0007669"/>
    <property type="project" value="TreeGrafter"/>
</dbReference>
<dbReference type="GO" id="GO:0000981">
    <property type="term" value="F:DNA-binding transcription factor activity, RNA polymerase II-specific"/>
    <property type="evidence" value="ECO:0007669"/>
    <property type="project" value="TreeGrafter"/>
</dbReference>